<dbReference type="SMART" id="SM00400">
    <property type="entry name" value="ZnF_CHCC"/>
    <property type="match status" value="1"/>
</dbReference>
<evidence type="ECO:0000256" key="2">
    <source>
        <dbReference type="ARBA" id="ARBA00022515"/>
    </source>
</evidence>
<dbReference type="InterPro" id="IPR006295">
    <property type="entry name" value="DNA_primase_DnaG"/>
</dbReference>
<dbReference type="InterPro" id="IPR030846">
    <property type="entry name" value="DnaG_bac"/>
</dbReference>
<dbReference type="Proteomes" id="UP000182063">
    <property type="component" value="Chromosome"/>
</dbReference>
<dbReference type="InterPro" id="IPR034151">
    <property type="entry name" value="TOPRIM_DnaG_bac"/>
</dbReference>
<sequence>MTISPAFLDELRNRVALSGVVGRAVKLVRAGREWKACCPFHNEKTPSFYVNDDKGFYHCFGCGAHGDVIRFLTDHEGLAFRDAVERLAVEAGLEMPQESRESRAVEAKRTGLADVMAAAARWYQDELASPGGVDARAYLERRGLSATAITTFALGYAPDSRTRLKAALNSYGVPALVEAGLLIRPEDSGREPYDRFRGRLMFPIRDTRGRVIAFGGRILGDGEPKYLNSPDTPLFDKGRTLFNLDRAGPAGRKSGRLIVVEGYMDVIALHEAGVIEAVAPLGTALTENQLALLWRVVDTPLLCFDGDAAGQRAALRAALRALPLLKPGKSLAFITLPPGQDPDDLVRAGGAEAFDRLAARAEPLVERLWQSELAALPVSTPEQRAGLQARLRDLARSVEDVDVRQAYEQNFRERFYQHFRTPNRFSPGYRPSPPQSRVAARKPADTILFALVVGLLEHPELIVPNAETLGRLQIGDTELARLRDVLLETAMRDPHLDKSTLDHNLASAGVGALAEQVRRSNRLAFFFTRQGDDSERAAQELGAVLEVLAALETVDAALNEATNRLRASAAQNDLDEQQKLLRQKDRLDARLKALARTED</sequence>
<dbReference type="Gene3D" id="3.90.580.10">
    <property type="entry name" value="Zinc finger, CHC2-type domain"/>
    <property type="match status" value="1"/>
</dbReference>
<dbReference type="InterPro" id="IPR050219">
    <property type="entry name" value="DnaG_primase"/>
</dbReference>
<evidence type="ECO:0000256" key="3">
    <source>
        <dbReference type="ARBA" id="ARBA00022679"/>
    </source>
</evidence>
<evidence type="ECO:0000256" key="12">
    <source>
        <dbReference type="HAMAP-Rule" id="MF_00974"/>
    </source>
</evidence>
<gene>
    <name evidence="12" type="primary">dnaG</name>
    <name evidence="17" type="ORF">BSL82_06335</name>
</gene>
<dbReference type="GO" id="GO:0000428">
    <property type="term" value="C:DNA-directed RNA polymerase complex"/>
    <property type="evidence" value="ECO:0007669"/>
    <property type="project" value="UniProtKB-KW"/>
</dbReference>
<evidence type="ECO:0000313" key="18">
    <source>
        <dbReference type="Proteomes" id="UP000182063"/>
    </source>
</evidence>
<dbReference type="EMBL" id="CP018221">
    <property type="protein sequence ID" value="API58975.1"/>
    <property type="molecule type" value="Genomic_DNA"/>
</dbReference>
<keyword evidence="5 12" id="KW-0235">DNA replication</keyword>
<dbReference type="GO" id="GO:0003677">
    <property type="term" value="F:DNA binding"/>
    <property type="evidence" value="ECO:0007669"/>
    <property type="project" value="UniProtKB-KW"/>
</dbReference>
<comment type="catalytic activity">
    <reaction evidence="12">
        <text>ssDNA + n NTP = ssDNA/pppN(pN)n-1 hybrid + (n-1) diphosphate.</text>
        <dbReference type="EC" id="2.7.7.101"/>
    </reaction>
</comment>
<evidence type="ECO:0000256" key="1">
    <source>
        <dbReference type="ARBA" id="ARBA00022478"/>
    </source>
</evidence>
<dbReference type="NCBIfam" id="TIGR01391">
    <property type="entry name" value="dnaG"/>
    <property type="match status" value="1"/>
</dbReference>
<protein>
    <recommendedName>
        <fullName evidence="12 13">DNA primase</fullName>
        <ecNumber evidence="12">2.7.7.101</ecNumber>
    </recommendedName>
</protein>
<keyword evidence="4 12" id="KW-0548">Nucleotidyltransferase</keyword>
<dbReference type="Pfam" id="PF08275">
    <property type="entry name" value="DNAG_N"/>
    <property type="match status" value="1"/>
</dbReference>
<dbReference type="GO" id="GO:0005737">
    <property type="term" value="C:cytoplasm"/>
    <property type="evidence" value="ECO:0007669"/>
    <property type="project" value="TreeGrafter"/>
</dbReference>
<keyword evidence="3 12" id="KW-0808">Transferase</keyword>
<dbReference type="FunFam" id="3.40.1360.10:FF:000002">
    <property type="entry name" value="DNA primase"/>
    <property type="match status" value="1"/>
</dbReference>
<evidence type="ECO:0000256" key="13">
    <source>
        <dbReference type="PIRNR" id="PIRNR002811"/>
    </source>
</evidence>
<dbReference type="Gene3D" id="3.90.980.10">
    <property type="entry name" value="DNA primase, catalytic core, N-terminal domain"/>
    <property type="match status" value="1"/>
</dbReference>
<dbReference type="CDD" id="cd03364">
    <property type="entry name" value="TOPRIM_DnaG_primases"/>
    <property type="match status" value="1"/>
</dbReference>
<dbReference type="InterPro" id="IPR006171">
    <property type="entry name" value="TOPRIM_dom"/>
</dbReference>
<dbReference type="InterPro" id="IPR013264">
    <property type="entry name" value="DNAG_N"/>
</dbReference>
<comment type="function">
    <text evidence="12 13">RNA polymerase that catalyzes the synthesis of short RNA molecules used as primers for DNA polymerase during DNA replication.</text>
</comment>
<evidence type="ECO:0000256" key="11">
    <source>
        <dbReference type="ARBA" id="ARBA00023163"/>
    </source>
</evidence>
<organism evidence="17 18">
    <name type="scientific">Tardibacter chloracetimidivorans</name>
    <dbReference type="NCBI Taxonomy" id="1921510"/>
    <lineage>
        <taxon>Bacteria</taxon>
        <taxon>Pseudomonadati</taxon>
        <taxon>Pseudomonadota</taxon>
        <taxon>Alphaproteobacteria</taxon>
        <taxon>Sphingomonadales</taxon>
        <taxon>Sphingomonadaceae</taxon>
        <taxon>Tardibacter</taxon>
    </lineage>
</organism>
<dbReference type="AlphaFoldDB" id="A0A1L3ZTM6"/>
<feature type="coiled-coil region" evidence="15">
    <location>
        <begin position="567"/>
        <end position="597"/>
    </location>
</feature>
<keyword evidence="10 12" id="KW-0238">DNA-binding</keyword>
<dbReference type="HAMAP" id="MF_00974">
    <property type="entry name" value="DNA_primase_DnaG"/>
    <property type="match status" value="1"/>
</dbReference>
<dbReference type="PANTHER" id="PTHR30313">
    <property type="entry name" value="DNA PRIMASE"/>
    <property type="match status" value="1"/>
</dbReference>
<evidence type="ECO:0000256" key="7">
    <source>
        <dbReference type="ARBA" id="ARBA00022771"/>
    </source>
</evidence>
<keyword evidence="8 12" id="KW-0862">Zinc</keyword>
<evidence type="ECO:0000256" key="6">
    <source>
        <dbReference type="ARBA" id="ARBA00022723"/>
    </source>
</evidence>
<dbReference type="GO" id="GO:0008270">
    <property type="term" value="F:zinc ion binding"/>
    <property type="evidence" value="ECO:0007669"/>
    <property type="project" value="UniProtKB-UniRule"/>
</dbReference>
<evidence type="ECO:0000313" key="17">
    <source>
        <dbReference type="EMBL" id="API58975.1"/>
    </source>
</evidence>
<dbReference type="GO" id="GO:0006269">
    <property type="term" value="P:DNA replication, synthesis of primer"/>
    <property type="evidence" value="ECO:0007669"/>
    <property type="project" value="UniProtKB-UniRule"/>
</dbReference>
<evidence type="ECO:0000256" key="9">
    <source>
        <dbReference type="ARBA" id="ARBA00022842"/>
    </source>
</evidence>
<keyword evidence="15" id="KW-0175">Coiled coil</keyword>
<dbReference type="SMART" id="SM00493">
    <property type="entry name" value="TOPRIM"/>
    <property type="match status" value="1"/>
</dbReference>
<evidence type="ECO:0000256" key="5">
    <source>
        <dbReference type="ARBA" id="ARBA00022705"/>
    </source>
</evidence>
<keyword evidence="2 12" id="KW-0639">Primosome</keyword>
<dbReference type="InterPro" id="IPR036977">
    <property type="entry name" value="DNA_primase_Znf_CHC2"/>
</dbReference>
<dbReference type="InterPro" id="IPR037068">
    <property type="entry name" value="DNA_primase_core_N_sf"/>
</dbReference>
<keyword evidence="9" id="KW-0460">Magnesium</keyword>
<dbReference type="OrthoDB" id="9803773at2"/>
<keyword evidence="6 12" id="KW-0479">Metal-binding</keyword>
<dbReference type="Pfam" id="PF01807">
    <property type="entry name" value="Zn_ribbon_DnaG"/>
    <property type="match status" value="1"/>
</dbReference>
<dbReference type="SUPFAM" id="SSF57783">
    <property type="entry name" value="Zinc beta-ribbon"/>
    <property type="match status" value="1"/>
</dbReference>
<dbReference type="PROSITE" id="PS50880">
    <property type="entry name" value="TOPRIM"/>
    <property type="match status" value="1"/>
</dbReference>
<dbReference type="InterPro" id="IPR002694">
    <property type="entry name" value="Znf_CHC2"/>
</dbReference>
<dbReference type="SUPFAM" id="SSF56731">
    <property type="entry name" value="DNA primase core"/>
    <property type="match status" value="1"/>
</dbReference>
<keyword evidence="1 12" id="KW-0240">DNA-directed RNA polymerase</keyword>
<dbReference type="Pfam" id="PF13662">
    <property type="entry name" value="Toprim_4"/>
    <property type="match status" value="1"/>
</dbReference>
<proteinExistence type="inferred from homology"/>
<evidence type="ECO:0000256" key="14">
    <source>
        <dbReference type="PIRSR" id="PIRSR002811-1"/>
    </source>
</evidence>
<dbReference type="FunFam" id="3.90.580.10:FF:000001">
    <property type="entry name" value="DNA primase"/>
    <property type="match status" value="1"/>
</dbReference>
<evidence type="ECO:0000256" key="8">
    <source>
        <dbReference type="ARBA" id="ARBA00022833"/>
    </source>
</evidence>
<keyword evidence="11 12" id="KW-0804">Transcription</keyword>
<reference evidence="18" key="1">
    <citation type="submission" date="2016-11" db="EMBL/GenBank/DDBJ databases">
        <title>Complete Genome Sequence of alachlor-degrading Sphingomonas sp. strain JJ-A5.</title>
        <authorList>
            <person name="Lee H."/>
            <person name="Ka J.-O."/>
        </authorList>
    </citation>
    <scope>NUCLEOTIDE SEQUENCE [LARGE SCALE GENOMIC DNA]</scope>
    <source>
        <strain evidence="18">JJ-A5</strain>
    </source>
</reference>
<dbReference type="STRING" id="1921510.BSL82_06335"/>
<dbReference type="EC" id="2.7.7.101" evidence="12"/>
<evidence type="ECO:0000259" key="16">
    <source>
        <dbReference type="PROSITE" id="PS50880"/>
    </source>
</evidence>
<dbReference type="KEGG" id="sphj:BSL82_06335"/>
<dbReference type="FunFam" id="3.90.980.10:FF:000001">
    <property type="entry name" value="DNA primase"/>
    <property type="match status" value="1"/>
</dbReference>
<dbReference type="RefSeq" id="WP_072596527.1">
    <property type="nucleotide sequence ID" value="NZ_CP018221.1"/>
</dbReference>
<accession>A0A1L3ZTM6</accession>
<comment type="similarity">
    <text evidence="12 13">Belongs to the DnaG primase family.</text>
</comment>
<evidence type="ECO:0000256" key="15">
    <source>
        <dbReference type="SAM" id="Coils"/>
    </source>
</evidence>
<dbReference type="Gene3D" id="3.40.1360.10">
    <property type="match status" value="1"/>
</dbReference>
<feature type="zinc finger region" description="CHC2-type" evidence="12 14">
    <location>
        <begin position="38"/>
        <end position="62"/>
    </location>
</feature>
<comment type="cofactor">
    <cofactor evidence="12 13 14">
        <name>Zn(2+)</name>
        <dbReference type="ChEBI" id="CHEBI:29105"/>
    </cofactor>
    <text evidence="12 13 14">Binds 1 zinc ion per monomer.</text>
</comment>
<keyword evidence="18" id="KW-1185">Reference proteome</keyword>
<name>A0A1L3ZTM6_9SPHN</name>
<dbReference type="PANTHER" id="PTHR30313:SF2">
    <property type="entry name" value="DNA PRIMASE"/>
    <property type="match status" value="1"/>
</dbReference>
<evidence type="ECO:0000256" key="4">
    <source>
        <dbReference type="ARBA" id="ARBA00022695"/>
    </source>
</evidence>
<dbReference type="GO" id="GO:0003899">
    <property type="term" value="F:DNA-directed RNA polymerase activity"/>
    <property type="evidence" value="ECO:0007669"/>
    <property type="project" value="UniProtKB-UniRule"/>
</dbReference>
<comment type="subunit">
    <text evidence="12">Monomer. Interacts with DnaB.</text>
</comment>
<keyword evidence="7 12" id="KW-0863">Zinc-finger</keyword>
<evidence type="ECO:0000256" key="10">
    <source>
        <dbReference type="ARBA" id="ARBA00023125"/>
    </source>
</evidence>
<feature type="domain" description="Toprim" evidence="16">
    <location>
        <begin position="255"/>
        <end position="337"/>
    </location>
</feature>
<dbReference type="GO" id="GO:1990077">
    <property type="term" value="C:primosome complex"/>
    <property type="evidence" value="ECO:0007669"/>
    <property type="project" value="UniProtKB-KW"/>
</dbReference>
<comment type="domain">
    <text evidence="12">Contains an N-terminal zinc-binding domain, a central core domain that contains the primase activity, and a C-terminal DnaB-binding domain.</text>
</comment>
<dbReference type="PIRSF" id="PIRSF002811">
    <property type="entry name" value="DnaG"/>
    <property type="match status" value="1"/>
</dbReference>